<comment type="caution">
    <text evidence="1">The sequence shown here is derived from an EMBL/GenBank/DDBJ whole genome shotgun (WGS) entry which is preliminary data.</text>
</comment>
<dbReference type="RefSeq" id="WP_109939864.1">
    <property type="nucleotide sequence ID" value="NZ_CP176366.1"/>
</dbReference>
<name>A0A2V2N9T6_9EURY</name>
<evidence type="ECO:0000313" key="2">
    <source>
        <dbReference type="Proteomes" id="UP000245934"/>
    </source>
</evidence>
<accession>A0A2V2N9T6</accession>
<gene>
    <name evidence="1" type="ORF">DLD82_04210</name>
</gene>
<proteinExistence type="predicted"/>
<sequence length="66" mass="7530">MKYADESIKRRICPFISSGQFIVYCRGVHCNAARPVRLDDGETIWVCILIEGMRPIFPVEEGDVID</sequence>
<protein>
    <submittedName>
        <fullName evidence="1">Uncharacterized protein</fullName>
    </submittedName>
</protein>
<evidence type="ECO:0000313" key="1">
    <source>
        <dbReference type="EMBL" id="PWR75345.1"/>
    </source>
</evidence>
<dbReference type="EMBL" id="QGMZ01000010">
    <property type="protein sequence ID" value="PWR75345.1"/>
    <property type="molecule type" value="Genomic_DNA"/>
</dbReference>
<keyword evidence="2" id="KW-1185">Reference proteome</keyword>
<reference evidence="1 2" key="1">
    <citation type="submission" date="2018-05" db="EMBL/GenBank/DDBJ databases">
        <title>Draft genome of Methanospirillum stamsii Pt1.</title>
        <authorList>
            <person name="Dueholm M.S."/>
            <person name="Nielsen P.H."/>
            <person name="Bakmann L.F."/>
            <person name="Otzen D.E."/>
        </authorList>
    </citation>
    <scope>NUCLEOTIDE SEQUENCE [LARGE SCALE GENOMIC DNA]</scope>
    <source>
        <strain evidence="1 2">Pt1</strain>
    </source>
</reference>
<dbReference type="AlphaFoldDB" id="A0A2V2N9T6"/>
<dbReference type="GeneID" id="97609759"/>
<dbReference type="Proteomes" id="UP000245934">
    <property type="component" value="Unassembled WGS sequence"/>
</dbReference>
<organism evidence="1 2">
    <name type="scientific">Methanospirillum stamsii</name>
    <dbReference type="NCBI Taxonomy" id="1277351"/>
    <lineage>
        <taxon>Archaea</taxon>
        <taxon>Methanobacteriati</taxon>
        <taxon>Methanobacteriota</taxon>
        <taxon>Stenosarchaea group</taxon>
        <taxon>Methanomicrobia</taxon>
        <taxon>Methanomicrobiales</taxon>
        <taxon>Methanospirillaceae</taxon>
        <taxon>Methanospirillum</taxon>
    </lineage>
</organism>